<dbReference type="Pfam" id="PF03645">
    <property type="entry name" value="Tctex-1"/>
    <property type="match status" value="1"/>
</dbReference>
<proteinExistence type="predicted"/>
<accession>A0A9P4HU67</accession>
<evidence type="ECO:0000313" key="3">
    <source>
        <dbReference type="Proteomes" id="UP000799776"/>
    </source>
</evidence>
<keyword evidence="3" id="KW-1185">Reference proteome</keyword>
<organism evidence="2 3">
    <name type="scientific">Saccharata proteae CBS 121410</name>
    <dbReference type="NCBI Taxonomy" id="1314787"/>
    <lineage>
        <taxon>Eukaryota</taxon>
        <taxon>Fungi</taxon>
        <taxon>Dikarya</taxon>
        <taxon>Ascomycota</taxon>
        <taxon>Pezizomycotina</taxon>
        <taxon>Dothideomycetes</taxon>
        <taxon>Dothideomycetes incertae sedis</taxon>
        <taxon>Botryosphaeriales</taxon>
        <taxon>Saccharataceae</taxon>
        <taxon>Saccharata</taxon>
    </lineage>
</organism>
<feature type="region of interest" description="Disordered" evidence="1">
    <location>
        <begin position="74"/>
        <end position="109"/>
    </location>
</feature>
<comment type="caution">
    <text evidence="2">The sequence shown here is derived from an EMBL/GenBank/DDBJ whole genome shotgun (WGS) entry which is preliminary data.</text>
</comment>
<dbReference type="GO" id="GO:0005868">
    <property type="term" value="C:cytoplasmic dynein complex"/>
    <property type="evidence" value="ECO:0007669"/>
    <property type="project" value="TreeGrafter"/>
</dbReference>
<dbReference type="InterPro" id="IPR005334">
    <property type="entry name" value="Tctex-1-like"/>
</dbReference>
<dbReference type="GO" id="GO:0007018">
    <property type="term" value="P:microtubule-based movement"/>
    <property type="evidence" value="ECO:0007669"/>
    <property type="project" value="TreeGrafter"/>
</dbReference>
<dbReference type="PANTHER" id="PTHR21255">
    <property type="entry name" value="T-COMPLEX-ASSOCIATED-TESTIS-EXPRESSED 1/ DYNEIN LIGHT CHAIN"/>
    <property type="match status" value="1"/>
</dbReference>
<gene>
    <name evidence="2" type="ORF">K490DRAFT_67000</name>
</gene>
<dbReference type="OrthoDB" id="10059120at2759"/>
<reference evidence="2" key="1">
    <citation type="journal article" date="2020" name="Stud. Mycol.">
        <title>101 Dothideomycetes genomes: a test case for predicting lifestyles and emergence of pathogens.</title>
        <authorList>
            <person name="Haridas S."/>
            <person name="Albert R."/>
            <person name="Binder M."/>
            <person name="Bloem J."/>
            <person name="Labutti K."/>
            <person name="Salamov A."/>
            <person name="Andreopoulos B."/>
            <person name="Baker S."/>
            <person name="Barry K."/>
            <person name="Bills G."/>
            <person name="Bluhm B."/>
            <person name="Cannon C."/>
            <person name="Castanera R."/>
            <person name="Culley D."/>
            <person name="Daum C."/>
            <person name="Ezra D."/>
            <person name="Gonzalez J."/>
            <person name="Henrissat B."/>
            <person name="Kuo A."/>
            <person name="Liang C."/>
            <person name="Lipzen A."/>
            <person name="Lutzoni F."/>
            <person name="Magnuson J."/>
            <person name="Mondo S."/>
            <person name="Nolan M."/>
            <person name="Ohm R."/>
            <person name="Pangilinan J."/>
            <person name="Park H.-J."/>
            <person name="Ramirez L."/>
            <person name="Alfaro M."/>
            <person name="Sun H."/>
            <person name="Tritt A."/>
            <person name="Yoshinaga Y."/>
            <person name="Zwiers L.-H."/>
            <person name="Turgeon B."/>
            <person name="Goodwin S."/>
            <person name="Spatafora J."/>
            <person name="Crous P."/>
            <person name="Grigoriev I."/>
        </authorList>
    </citation>
    <scope>NUCLEOTIDE SEQUENCE</scope>
    <source>
        <strain evidence="2">CBS 121410</strain>
    </source>
</reference>
<dbReference type="AlphaFoldDB" id="A0A9P4HU67"/>
<dbReference type="EMBL" id="ML978726">
    <property type="protein sequence ID" value="KAF2086074.1"/>
    <property type="molecule type" value="Genomic_DNA"/>
</dbReference>
<evidence type="ECO:0008006" key="4">
    <source>
        <dbReference type="Google" id="ProtNLM"/>
    </source>
</evidence>
<evidence type="ECO:0000256" key="1">
    <source>
        <dbReference type="SAM" id="MobiDB-lite"/>
    </source>
</evidence>
<dbReference type="CDD" id="cd21456">
    <property type="entry name" value="DLC-like_SpDlc1-like"/>
    <property type="match status" value="1"/>
</dbReference>
<dbReference type="InterPro" id="IPR038586">
    <property type="entry name" value="Tctex-1-like_sf"/>
</dbReference>
<name>A0A9P4HU67_9PEZI</name>
<dbReference type="Proteomes" id="UP000799776">
    <property type="component" value="Unassembled WGS sequence"/>
</dbReference>
<feature type="compositionally biased region" description="Low complexity" evidence="1">
    <location>
        <begin position="79"/>
        <end position="95"/>
    </location>
</feature>
<dbReference type="PANTHER" id="PTHR21255:SF4">
    <property type="entry name" value="DYNEIN LIGHT CHAIN TCTEX-TYPE"/>
    <property type="match status" value="1"/>
</dbReference>
<dbReference type="GO" id="GO:0045505">
    <property type="term" value="F:dynein intermediate chain binding"/>
    <property type="evidence" value="ECO:0007669"/>
    <property type="project" value="TreeGrafter"/>
</dbReference>
<evidence type="ECO:0000313" key="2">
    <source>
        <dbReference type="EMBL" id="KAF2086074.1"/>
    </source>
</evidence>
<sequence>MSNAPVSETRLKQIATDACDHALQNAESYVHSSTEKWNNEIIQAILKALISETTVPPHNQPNYKYAVNSTIIQHTPTVSRPADSADSSPSDESSGPRGGRRGMHSASGAFWNNEKDGMWSFKYEAGEKKGLDVVISVMWISIA</sequence>
<dbReference type="GO" id="GO:0005737">
    <property type="term" value="C:cytoplasm"/>
    <property type="evidence" value="ECO:0007669"/>
    <property type="project" value="TreeGrafter"/>
</dbReference>
<dbReference type="Gene3D" id="3.30.1140.40">
    <property type="entry name" value="Tctex-1"/>
    <property type="match status" value="1"/>
</dbReference>
<protein>
    <recommendedName>
        <fullName evidence="4">Dynein light chain</fullName>
    </recommendedName>
</protein>